<proteinExistence type="predicted"/>
<feature type="region of interest" description="Disordered" evidence="8">
    <location>
        <begin position="1989"/>
        <end position="2024"/>
    </location>
</feature>
<dbReference type="InterPro" id="IPR044840">
    <property type="entry name" value="Nup188"/>
</dbReference>
<evidence type="ECO:0000256" key="2">
    <source>
        <dbReference type="ARBA" id="ARBA00022448"/>
    </source>
</evidence>
<evidence type="ECO:0000256" key="6">
    <source>
        <dbReference type="ARBA" id="ARBA00023132"/>
    </source>
</evidence>
<dbReference type="STRING" id="946122.A0A0C2WRQ3"/>
<keyword evidence="4" id="KW-0653">Protein transport</keyword>
<evidence type="ECO:0000313" key="10">
    <source>
        <dbReference type="EMBL" id="KIL58978.1"/>
    </source>
</evidence>
<evidence type="ECO:0000256" key="3">
    <source>
        <dbReference type="ARBA" id="ARBA00022816"/>
    </source>
</evidence>
<protein>
    <recommendedName>
        <fullName evidence="9">Nucleoporin Nup188 N-terminal subdomain III domain-containing protein</fullName>
    </recommendedName>
</protein>
<dbReference type="OrthoDB" id="102511at2759"/>
<evidence type="ECO:0000256" key="1">
    <source>
        <dbReference type="ARBA" id="ARBA00004567"/>
    </source>
</evidence>
<dbReference type="EMBL" id="KN818325">
    <property type="protein sequence ID" value="KIL58978.1"/>
    <property type="molecule type" value="Genomic_DNA"/>
</dbReference>
<dbReference type="Proteomes" id="UP000054549">
    <property type="component" value="Unassembled WGS sequence"/>
</dbReference>
<dbReference type="PANTHER" id="PTHR31431">
    <property type="entry name" value="NUCLEOPORIN NUP188 HOMOLOG"/>
    <property type="match status" value="1"/>
</dbReference>
<dbReference type="Gene3D" id="1.25.10.70">
    <property type="match status" value="1"/>
</dbReference>
<feature type="compositionally biased region" description="Basic and acidic residues" evidence="8">
    <location>
        <begin position="2005"/>
        <end position="2016"/>
    </location>
</feature>
<evidence type="ECO:0000256" key="4">
    <source>
        <dbReference type="ARBA" id="ARBA00022927"/>
    </source>
</evidence>
<dbReference type="InterPro" id="IPR048883">
    <property type="entry name" value="Nup188_N-subdom_III"/>
</dbReference>
<dbReference type="PANTHER" id="PTHR31431:SF1">
    <property type="entry name" value="NUCLEOPORIN NUP188"/>
    <property type="match status" value="1"/>
</dbReference>
<organism evidence="10 11">
    <name type="scientific">Amanita muscaria (strain Koide BX008)</name>
    <dbReference type="NCBI Taxonomy" id="946122"/>
    <lineage>
        <taxon>Eukaryota</taxon>
        <taxon>Fungi</taxon>
        <taxon>Dikarya</taxon>
        <taxon>Basidiomycota</taxon>
        <taxon>Agaricomycotina</taxon>
        <taxon>Agaricomycetes</taxon>
        <taxon>Agaricomycetidae</taxon>
        <taxon>Agaricales</taxon>
        <taxon>Pluteineae</taxon>
        <taxon>Amanitaceae</taxon>
        <taxon>Amanita</taxon>
    </lineage>
</organism>
<keyword evidence="7" id="KW-0539">Nucleus</keyword>
<dbReference type="GO" id="GO:0006606">
    <property type="term" value="P:protein import into nucleus"/>
    <property type="evidence" value="ECO:0007669"/>
    <property type="project" value="TreeGrafter"/>
</dbReference>
<dbReference type="GO" id="GO:0006405">
    <property type="term" value="P:RNA export from nucleus"/>
    <property type="evidence" value="ECO:0007669"/>
    <property type="project" value="TreeGrafter"/>
</dbReference>
<keyword evidence="2" id="KW-0813">Transport</keyword>
<keyword evidence="3" id="KW-0509">mRNA transport</keyword>
<keyword evidence="6" id="KW-0906">Nuclear pore complex</keyword>
<evidence type="ECO:0000256" key="7">
    <source>
        <dbReference type="ARBA" id="ARBA00023242"/>
    </source>
</evidence>
<dbReference type="InParanoid" id="A0A0C2WRQ3"/>
<keyword evidence="11" id="KW-1185">Reference proteome</keyword>
<evidence type="ECO:0000259" key="9">
    <source>
        <dbReference type="Pfam" id="PF21093"/>
    </source>
</evidence>
<reference evidence="10 11" key="1">
    <citation type="submission" date="2014-04" db="EMBL/GenBank/DDBJ databases">
        <title>Evolutionary Origins and Diversification of the Mycorrhizal Mutualists.</title>
        <authorList>
            <consortium name="DOE Joint Genome Institute"/>
            <consortium name="Mycorrhizal Genomics Consortium"/>
            <person name="Kohler A."/>
            <person name="Kuo A."/>
            <person name="Nagy L.G."/>
            <person name="Floudas D."/>
            <person name="Copeland A."/>
            <person name="Barry K.W."/>
            <person name="Cichocki N."/>
            <person name="Veneault-Fourrey C."/>
            <person name="LaButti K."/>
            <person name="Lindquist E.A."/>
            <person name="Lipzen A."/>
            <person name="Lundell T."/>
            <person name="Morin E."/>
            <person name="Murat C."/>
            <person name="Riley R."/>
            <person name="Ohm R."/>
            <person name="Sun H."/>
            <person name="Tunlid A."/>
            <person name="Henrissat B."/>
            <person name="Grigoriev I.V."/>
            <person name="Hibbett D.S."/>
            <person name="Martin F."/>
        </authorList>
    </citation>
    <scope>NUCLEOTIDE SEQUENCE [LARGE SCALE GENOMIC DNA]</scope>
    <source>
        <strain evidence="10 11">Koide BX008</strain>
    </source>
</reference>
<accession>A0A0C2WRQ3</accession>
<evidence type="ECO:0000256" key="8">
    <source>
        <dbReference type="SAM" id="MobiDB-lite"/>
    </source>
</evidence>
<keyword evidence="5" id="KW-0811">Translocation</keyword>
<feature type="domain" description="Nucleoporin Nup188 N-terminal subdomain III" evidence="9">
    <location>
        <begin position="757"/>
        <end position="1134"/>
    </location>
</feature>
<gene>
    <name evidence="10" type="ORF">M378DRAFT_85691</name>
</gene>
<sequence length="2085" mass="230588">MSGESSVRSDLIDVTYSQLHSILSGYHEGVYPDQVLDYLNHRKHQLSNVSQLFGKPSDASQKQIDSGLVKLPDNVTIRVDKAEKEFVFAISDRFSIDEVQALVLLRSFLYNSGLPPTTDDSSTSSMKAELLEAITPFYYSERLSLLRIYIPLFRAKENSSDSLYDVASQILPMLVPDGVQFATTLITTYSQKLKEKIPETIQAEPRKASRWVKQNSREQLVLLEVLFWSMWGFVPCSGPMVEQIYDVAYGTQLGSSQQNTAPLLLDEEGEQLRQDCAAMWMLIMIEVLELETMAEPDAIELSDDPENKDMYTASPQSLVRIHEIVTSHSESQYVMTYLAWAYVLSRLTTKANQLLQQSQSIPSSYKPFFDLVNVTTHHDRLSKTAEPVHMLMAKSSLSEGAGLFRLLRMLLTASPLFVTAVAWRTGSSVTDPNAIAFRSVLKGLTISLVELVPVELIPDLDAFIDVWVTLSGRSESTSVAGICAQFWQSDWKHPVSGVSRRAIFDVCRSRYPVQIQPLVRLLRAMTGAGFLGTDDLSNADFASASASSSTHSLGTEEDNISEETDICIRHVFYYFESLPTYTQVIPVSACSGSHALYERVQERYGSPINGSQTPGAHNGLIYHNLKPLKLPGGSILPVKSSGRLLSGDGGEYIVVSWQHQHSGWKLILEVLTDYINRRLMQSGSGVMQELSFGKKKSTEYLTLRLEDVGVEIPDEGDEVMITDCLDLVWSLVQDNPGLAEQLMRALESGEPVVAHTMSETQPPDLVQLTIMILEEAMSRADPRNRSQTRTRLITSAMSVLAALLSLPHYSNRVWLFLRSTTALFPNEKTVGLASVALAAERATGHYTMTLALLHLVQQLFQEACVSYIPSQSNARLQQLKEEVLLRAARFVHTEIWIEHLGWKYAQLGDRFEIGRRCAALYVSIVEYSPPDVEKRPFSALSQSVADGFLFKAASSTLNPLVTAIATGRTILRSLYATRRFGEARRLLFLLQSCLHLTRIVLNLKLKSVVASKPCLLEQALCTLVSGGSGPIESRGKLDPVDVLAGYIKERDMGPVVPVESARVLSSLCSSLSTIQPPPTTIIGHLSNPEATAASLVRIIQHPYDEMVLRNAVWNFVSLAVDKEPALAGLFVMGKFKSPSELRFKPAGNKGKGKQREDEVDASQSSSGATNNGSALSVARDVLTNWKEMSKANPQLLASVLKFVEVVWRHGLEHRTALDPLRKSAEFWKQLVGIVKEDLGSDLEWKTTSSAVIDGVEHSTLHESVAAHAYHTLAKAYAVSIVSLDIGNEVQSQGKEPSKASAPVSFKELDSCFKDKEKLHMLLSEAASSSYSPDVYDELLHSLKTTFDGLVLEQLRIPDLEDDREFGDNFVFSVALLKSRLRAYAISGEQKQDQAHHVEKLLMSVNLNLSLTHTQTALMESWQTLLRQVVPYLGGDPSVRPSLLDTASSISRGIADEKRSGDMMATIHGKRLSLLLSILELAWFSAKDTVDEIKSFIEVVRNVHDIILNEAHPPSKLFLGGVSAPFHKVLLQIIYFCARHGRSLARRLKPLRAEQRLTLLAMVESTLNLVIDALFTVFTSARAVKDLDLDKDMELLVAVFEQCTRKDLSPSSTLWLSRCQETDVIGASLELYRHIDIVGISDLPLLILRKQPLYVHHILLFHIALVSNPTAAERFASNGVLTAYSNNSITTAIMRGLIDVTIPELPGERSPPHVAYCSMLAVVAAVISSLGQSHYFEAEAAGFVQLYGNQLSRALSWTVGDAITWPLLEEIEQVIALFYSISRSTPRGPKSAHPVIEKILRAFTTSGLKLLQQLNYAITHPNHLASLLEPVTNEERAALEKEQNNAPIDSDPLKRPLILQLIHRLFKLSSNVLGTLLVISRAESVLLSPHDDWPLPEAVVVPHSKVVPSEPASIGTLLELGNCTLDVLRDLVNRPAGQSILPVGALPTRTTDPGLDVEKGVYTARRNLETALTYAVTQLAMWLRKPDFEPSTISGGGGEGMDGVAEDERMDGKDLHRSHSRTTSLAERVRRGMTGEIATDLQTLITKAKPILEKADVMSNVQEGRSVDLMDVLSKFLQERVMILAS</sequence>
<evidence type="ECO:0000256" key="5">
    <source>
        <dbReference type="ARBA" id="ARBA00023010"/>
    </source>
</evidence>
<dbReference type="GO" id="GO:0044611">
    <property type="term" value="C:nuclear pore inner ring"/>
    <property type="evidence" value="ECO:0007669"/>
    <property type="project" value="TreeGrafter"/>
</dbReference>
<dbReference type="GO" id="GO:0051028">
    <property type="term" value="P:mRNA transport"/>
    <property type="evidence" value="ECO:0007669"/>
    <property type="project" value="UniProtKB-KW"/>
</dbReference>
<evidence type="ECO:0000313" key="11">
    <source>
        <dbReference type="Proteomes" id="UP000054549"/>
    </source>
</evidence>
<feature type="region of interest" description="Disordered" evidence="8">
    <location>
        <begin position="1142"/>
        <end position="1172"/>
    </location>
</feature>
<feature type="compositionally biased region" description="Polar residues" evidence="8">
    <location>
        <begin position="1161"/>
        <end position="1172"/>
    </location>
</feature>
<dbReference type="GO" id="GO:0017056">
    <property type="term" value="F:structural constituent of nuclear pore"/>
    <property type="evidence" value="ECO:0007669"/>
    <property type="project" value="InterPro"/>
</dbReference>
<name>A0A0C2WRQ3_AMAMK</name>
<comment type="subcellular location">
    <subcellularLocation>
        <location evidence="1">Nucleus</location>
        <location evidence="1">Nuclear pore complex</location>
    </subcellularLocation>
</comment>
<dbReference type="HOGENOM" id="CLU_233373_0_0_1"/>
<dbReference type="Pfam" id="PF21093">
    <property type="entry name" value="Nup188_N-subdom_III"/>
    <property type="match status" value="1"/>
</dbReference>